<dbReference type="OrthoDB" id="9809144at2"/>
<keyword evidence="1" id="KW-0732">Signal</keyword>
<gene>
    <name evidence="2" type="ORF">BVG79_02236</name>
</gene>
<feature type="chain" id="PRO_5012167644" description="Peptidase M23B" evidence="1">
    <location>
        <begin position="21"/>
        <end position="380"/>
    </location>
</feature>
<protein>
    <recommendedName>
        <fullName evidence="4">Peptidase M23B</fullName>
    </recommendedName>
</protein>
<dbReference type="RefSeq" id="WP_085786952.1">
    <property type="nucleotide sequence ID" value="NZ_CP019937.1"/>
</dbReference>
<dbReference type="Gene3D" id="2.70.70.10">
    <property type="entry name" value="Glucose Permease (Domain IIA)"/>
    <property type="match status" value="1"/>
</dbReference>
<dbReference type="EMBL" id="CP019937">
    <property type="protein sequence ID" value="ARO15576.1"/>
    <property type="molecule type" value="Genomic_DNA"/>
</dbReference>
<keyword evidence="3" id="KW-1185">Reference proteome</keyword>
<reference evidence="2 3" key="1">
    <citation type="submission" date="2017-02" db="EMBL/GenBank/DDBJ databases">
        <title>Ketogulonicigenium robustum SPU B003 Genome sequencing and assembly.</title>
        <authorList>
            <person name="Li Y."/>
            <person name="Liu L."/>
            <person name="Wang C."/>
            <person name="Zhang M."/>
            <person name="Zhang T."/>
            <person name="Zhang Y."/>
        </authorList>
    </citation>
    <scope>NUCLEOTIDE SEQUENCE [LARGE SCALE GENOMIC DNA]</scope>
    <source>
        <strain evidence="2 3">SPU_B003</strain>
    </source>
</reference>
<dbReference type="InterPro" id="IPR011055">
    <property type="entry name" value="Dup_hybrid_motif"/>
</dbReference>
<name>A0A1W6P269_9RHOB</name>
<dbReference type="STRING" id="92947.BVG79_02236"/>
<proteinExistence type="predicted"/>
<dbReference type="Proteomes" id="UP000242447">
    <property type="component" value="Chromosome"/>
</dbReference>
<evidence type="ECO:0000313" key="2">
    <source>
        <dbReference type="EMBL" id="ARO15576.1"/>
    </source>
</evidence>
<evidence type="ECO:0008006" key="4">
    <source>
        <dbReference type="Google" id="ProtNLM"/>
    </source>
</evidence>
<organism evidence="2 3">
    <name type="scientific">Ketogulonicigenium robustum</name>
    <dbReference type="NCBI Taxonomy" id="92947"/>
    <lineage>
        <taxon>Bacteria</taxon>
        <taxon>Pseudomonadati</taxon>
        <taxon>Pseudomonadota</taxon>
        <taxon>Alphaproteobacteria</taxon>
        <taxon>Rhodobacterales</taxon>
        <taxon>Roseobacteraceae</taxon>
        <taxon>Ketogulonicigenium</taxon>
    </lineage>
</organism>
<dbReference type="SUPFAM" id="SSF51261">
    <property type="entry name" value="Duplicated hybrid motif"/>
    <property type="match status" value="1"/>
</dbReference>
<accession>A0A1W6P269</accession>
<feature type="signal peptide" evidence="1">
    <location>
        <begin position="1"/>
        <end position="20"/>
    </location>
</feature>
<evidence type="ECO:0000256" key="1">
    <source>
        <dbReference type="SAM" id="SignalP"/>
    </source>
</evidence>
<dbReference type="KEGG" id="kro:BVG79_02236"/>
<sequence>MKHFAKIVALAVTLALPVAAQDAPQSTADGARAAASALEAASARLANASSAEDRIAALTETLHAYENGLNALRDGLRRVAIRKSTLMTTFNARAGEIGSLLATMQMMERTPPQLHMLHPSGPVGTLRAGILMADIAPALDAEAATLRAQLQELQDLEVLQNSAATTLEQGLQGAQSAREELSQALSNRTDLPLRFTEDPVAMSLLLSSSETLGAFASGLAQTIDSEIAEMDTDAWNRMGRLALPVTGEILRRFNEEDAAGTRRPGLVIATRPQAMVTSPIAATIRFVGPLLDMGVVVILEPAPNVLFIMAGLDQGFGTVGQIIPEDTPVGLMGGSTPDGDALLMQANQGNAQNLSETLYLEVREGQSAVDPAAWFALGQQ</sequence>
<evidence type="ECO:0000313" key="3">
    <source>
        <dbReference type="Proteomes" id="UP000242447"/>
    </source>
</evidence>
<dbReference type="AlphaFoldDB" id="A0A1W6P269"/>